<dbReference type="AlphaFoldDB" id="A0A840MN17"/>
<keyword evidence="1" id="KW-0732">Signal</keyword>
<organism evidence="2 3">
    <name type="scientific">Chitinivorax tropicus</name>
    <dbReference type="NCBI Taxonomy" id="714531"/>
    <lineage>
        <taxon>Bacteria</taxon>
        <taxon>Pseudomonadati</taxon>
        <taxon>Pseudomonadota</taxon>
        <taxon>Betaproteobacteria</taxon>
        <taxon>Chitinivorax</taxon>
    </lineage>
</organism>
<keyword evidence="3" id="KW-1185">Reference proteome</keyword>
<reference evidence="2 3" key="1">
    <citation type="submission" date="2020-08" db="EMBL/GenBank/DDBJ databases">
        <title>Genomic Encyclopedia of Type Strains, Phase IV (KMG-IV): sequencing the most valuable type-strain genomes for metagenomic binning, comparative biology and taxonomic classification.</title>
        <authorList>
            <person name="Goeker M."/>
        </authorList>
    </citation>
    <scope>NUCLEOTIDE SEQUENCE [LARGE SCALE GENOMIC DNA]</scope>
    <source>
        <strain evidence="2 3">DSM 27165</strain>
    </source>
</reference>
<feature type="chain" id="PRO_5033034189" description="Alginate biosynthesis protein AlgF" evidence="1">
    <location>
        <begin position="21"/>
        <end position="247"/>
    </location>
</feature>
<accession>A0A840MN17</accession>
<dbReference type="Proteomes" id="UP000575898">
    <property type="component" value="Unassembled WGS sequence"/>
</dbReference>
<proteinExistence type="predicted"/>
<dbReference type="EMBL" id="JACHHY010000023">
    <property type="protein sequence ID" value="MBB5020038.1"/>
    <property type="molecule type" value="Genomic_DNA"/>
</dbReference>
<dbReference type="RefSeq" id="WP_184041447.1">
    <property type="nucleotide sequence ID" value="NZ_JACHHY010000023.1"/>
</dbReference>
<evidence type="ECO:0000313" key="2">
    <source>
        <dbReference type="EMBL" id="MBB5020038.1"/>
    </source>
</evidence>
<evidence type="ECO:0000313" key="3">
    <source>
        <dbReference type="Proteomes" id="UP000575898"/>
    </source>
</evidence>
<dbReference type="InterPro" id="IPR015943">
    <property type="entry name" value="WD40/YVTN_repeat-like_dom_sf"/>
</dbReference>
<evidence type="ECO:0008006" key="4">
    <source>
        <dbReference type="Google" id="ProtNLM"/>
    </source>
</evidence>
<evidence type="ECO:0000256" key="1">
    <source>
        <dbReference type="SAM" id="SignalP"/>
    </source>
</evidence>
<name>A0A840MN17_9PROT</name>
<feature type="signal peptide" evidence="1">
    <location>
        <begin position="1"/>
        <end position="20"/>
    </location>
</feature>
<protein>
    <recommendedName>
        <fullName evidence="4">Alginate biosynthesis protein AlgF</fullName>
    </recommendedName>
</protein>
<sequence>MKTLLLSIALAFSVGQTVFAADANHSESAVKAAPMVASTYFEFGALLDRDLVAIKKTRTGTNSTEIHILDAQSGYQQFNLQTGTALHETGTNFAFGVLPNSDIVAIKKSDTGTRSTEIHILNARTGYRSFNLQTGTALHETGDNFDFAVLPNRDVMAIKKSQTGTGSTEVHILDAGSNYRRFKLQTGTALHETGSNFVFNVLANGDIMAVKKSMTGTNTTEVYVLSASSGYRRFNQQTGTALHETAD</sequence>
<comment type="caution">
    <text evidence="2">The sequence shown here is derived from an EMBL/GenBank/DDBJ whole genome shotgun (WGS) entry which is preliminary data.</text>
</comment>
<dbReference type="SUPFAM" id="SSF69322">
    <property type="entry name" value="Tricorn protease domain 2"/>
    <property type="match status" value="1"/>
</dbReference>
<gene>
    <name evidence="2" type="ORF">HNQ59_003346</name>
</gene>
<dbReference type="Gene3D" id="2.130.10.10">
    <property type="entry name" value="YVTN repeat-like/Quinoprotein amine dehydrogenase"/>
    <property type="match status" value="1"/>
</dbReference>